<evidence type="ECO:0000313" key="5">
    <source>
        <dbReference type="Proteomes" id="UP001219901"/>
    </source>
</evidence>
<dbReference type="EMBL" id="CP046147">
    <property type="protein sequence ID" value="WFG38458.1"/>
    <property type="molecule type" value="Genomic_DNA"/>
</dbReference>
<evidence type="ECO:0000313" key="3">
    <source>
        <dbReference type="EMBL" id="MDG0867045.1"/>
    </source>
</evidence>
<sequence length="163" mass="17281">MGSRILRTKRFITFASMLAMFALVVACGSDDGTPAASSPDTAPATEATARPTLPPATVANDPPELIDSISPEPMAIAPRREPTGSNIEEVSDTPIPAPDPTATEKPSQEAAAEPTEPPLINTPSPVMNLAPDFTLPSVQGDEYTLSQFRGDKPVAVVFYRAYW</sequence>
<dbReference type="Proteomes" id="UP001321249">
    <property type="component" value="Unassembled WGS sequence"/>
</dbReference>
<name>A0AAJ5ZBW8_9CHLR</name>
<proteinExistence type="predicted"/>
<reference evidence="5" key="3">
    <citation type="submission" date="2023-06" db="EMBL/GenBank/DDBJ databases">
        <title>Pangenomics reveal diversification of enzyme families and niche specialization in globally abundant SAR202 bacteria.</title>
        <authorList>
            <person name="Saw J.H.W."/>
        </authorList>
    </citation>
    <scope>NUCLEOTIDE SEQUENCE [LARGE SCALE GENOMIC DNA]</scope>
    <source>
        <strain evidence="5">JH1073</strain>
    </source>
</reference>
<evidence type="ECO:0000313" key="6">
    <source>
        <dbReference type="Proteomes" id="UP001321249"/>
    </source>
</evidence>
<reference evidence="5 6" key="1">
    <citation type="submission" date="2019-11" db="EMBL/GenBank/DDBJ databases">
        <authorList>
            <person name="Cho J.-C."/>
        </authorList>
    </citation>
    <scope>NUCLEOTIDE SEQUENCE [LARGE SCALE GENOMIC DNA]</scope>
    <source>
        <strain evidence="4 5">JH1073</strain>
        <strain evidence="3 6">JH702</strain>
    </source>
</reference>
<evidence type="ECO:0000313" key="4">
    <source>
        <dbReference type="EMBL" id="WFG38458.1"/>
    </source>
</evidence>
<dbReference type="PROSITE" id="PS51257">
    <property type="entry name" value="PROKAR_LIPOPROTEIN"/>
    <property type="match status" value="1"/>
</dbReference>
<dbReference type="SUPFAM" id="SSF52833">
    <property type="entry name" value="Thioredoxin-like"/>
    <property type="match status" value="1"/>
</dbReference>
<feature type="chain" id="PRO_5042602632" evidence="2">
    <location>
        <begin position="27"/>
        <end position="163"/>
    </location>
</feature>
<feature type="signal peptide" evidence="2">
    <location>
        <begin position="1"/>
        <end position="26"/>
    </location>
</feature>
<keyword evidence="5" id="KW-1185">Reference proteome</keyword>
<dbReference type="Gene3D" id="3.40.30.10">
    <property type="entry name" value="Glutaredoxin"/>
    <property type="match status" value="1"/>
</dbReference>
<reference evidence="4" key="2">
    <citation type="journal article" date="2023" name="Nat. Commun.">
        <title>Cultivation of marine bacteria of the SAR202 clade.</title>
        <authorList>
            <person name="Lim Y."/>
            <person name="Seo J.H."/>
            <person name="Giovannoni S.J."/>
            <person name="Kang I."/>
            <person name="Cho J.C."/>
        </authorList>
    </citation>
    <scope>NUCLEOTIDE SEQUENCE</scope>
    <source>
        <strain evidence="4">JH1073</strain>
    </source>
</reference>
<evidence type="ECO:0000256" key="2">
    <source>
        <dbReference type="SAM" id="SignalP"/>
    </source>
</evidence>
<organism evidence="4 5">
    <name type="scientific">Candidatus Lucifugimonas marina</name>
    <dbReference type="NCBI Taxonomy" id="3038979"/>
    <lineage>
        <taxon>Bacteria</taxon>
        <taxon>Bacillati</taxon>
        <taxon>Chloroflexota</taxon>
        <taxon>Dehalococcoidia</taxon>
        <taxon>SAR202 cluster</taxon>
        <taxon>Candidatus Lucifugimonadales</taxon>
        <taxon>Candidatus Lucifugimonadaceae</taxon>
        <taxon>Candidatus Lucifugimonas</taxon>
    </lineage>
</organism>
<dbReference type="InterPro" id="IPR036249">
    <property type="entry name" value="Thioredoxin-like_sf"/>
</dbReference>
<dbReference type="EMBL" id="WMBE01000002">
    <property type="protein sequence ID" value="MDG0867045.1"/>
    <property type="molecule type" value="Genomic_DNA"/>
</dbReference>
<protein>
    <submittedName>
        <fullName evidence="4">Redoxin domain-containing protein</fullName>
    </submittedName>
</protein>
<feature type="compositionally biased region" description="Low complexity" evidence="1">
    <location>
        <begin position="33"/>
        <end position="59"/>
    </location>
</feature>
<dbReference type="Proteomes" id="UP001219901">
    <property type="component" value="Chromosome"/>
</dbReference>
<dbReference type="AlphaFoldDB" id="A0AAJ5ZBW8"/>
<keyword evidence="2" id="KW-0732">Signal</keyword>
<feature type="region of interest" description="Disordered" evidence="1">
    <location>
        <begin position="31"/>
        <end position="118"/>
    </location>
</feature>
<evidence type="ECO:0000256" key="1">
    <source>
        <dbReference type="SAM" id="MobiDB-lite"/>
    </source>
</evidence>
<dbReference type="RefSeq" id="WP_342825001.1">
    <property type="nucleotide sequence ID" value="NZ_CP046146.1"/>
</dbReference>
<gene>
    <name evidence="3" type="ORF">GKO46_08160</name>
    <name evidence="4" type="ORF">GKO48_02165</name>
</gene>
<accession>A0AAJ5ZBW8</accession>